<dbReference type="InterPro" id="IPR029032">
    <property type="entry name" value="AhpD-like"/>
</dbReference>
<feature type="domain" description="Carboxymuconolactone decarboxylase-like" evidence="1">
    <location>
        <begin position="32"/>
        <end position="118"/>
    </location>
</feature>
<gene>
    <name evidence="2" type="ORF">K1718_08975</name>
</gene>
<keyword evidence="3" id="KW-1185">Reference proteome</keyword>
<dbReference type="Gene3D" id="1.20.1290.10">
    <property type="entry name" value="AhpD-like"/>
    <property type="match status" value="1"/>
</dbReference>
<dbReference type="EMBL" id="CP120863">
    <property type="protein sequence ID" value="WFE91474.1"/>
    <property type="molecule type" value="Genomic_DNA"/>
</dbReference>
<dbReference type="RefSeq" id="WP_152500606.1">
    <property type="nucleotide sequence ID" value="NZ_CP120863.1"/>
</dbReference>
<dbReference type="Pfam" id="PF02627">
    <property type="entry name" value="CMD"/>
    <property type="match status" value="1"/>
</dbReference>
<proteinExistence type="predicted"/>
<evidence type="ECO:0000313" key="3">
    <source>
        <dbReference type="Proteomes" id="UP001209803"/>
    </source>
</evidence>
<dbReference type="PANTHER" id="PTHR33570:SF10">
    <property type="entry name" value="GAMMA-CARBOXYMUCONOLACTONE DECARBOXYLASE"/>
    <property type="match status" value="1"/>
</dbReference>
<sequence length="131" mass="14334">MTTALQRGRQLTQNLNPDLEEVLRDRYDDLLPDFAESLIEWAYGRHYARPGLDLKTRQLCTIAALTVLGGQTGPQLKVNIEHTLATGAERGEILEAIWQMAVYGGLPAAINGLNAAREVFDAQDGISATQA</sequence>
<dbReference type="Proteomes" id="UP001209803">
    <property type="component" value="Chromosome"/>
</dbReference>
<accession>A0ABY8F9R3</accession>
<evidence type="ECO:0000259" key="1">
    <source>
        <dbReference type="Pfam" id="PF02627"/>
    </source>
</evidence>
<protein>
    <submittedName>
        <fullName evidence="2">Carboxymuconolactone decarboxylase family protein</fullName>
    </submittedName>
</protein>
<evidence type="ECO:0000313" key="2">
    <source>
        <dbReference type="EMBL" id="WFE91474.1"/>
    </source>
</evidence>
<dbReference type="SUPFAM" id="SSF69118">
    <property type="entry name" value="AhpD-like"/>
    <property type="match status" value="1"/>
</dbReference>
<name>A0ABY8F9R3_9HYPH</name>
<organism evidence="2 3">
    <name type="scientific">Roseibium porphyridii</name>
    <dbReference type="NCBI Taxonomy" id="2866279"/>
    <lineage>
        <taxon>Bacteria</taxon>
        <taxon>Pseudomonadati</taxon>
        <taxon>Pseudomonadota</taxon>
        <taxon>Alphaproteobacteria</taxon>
        <taxon>Hyphomicrobiales</taxon>
        <taxon>Stappiaceae</taxon>
        <taxon>Roseibium</taxon>
    </lineage>
</organism>
<dbReference type="InterPro" id="IPR052512">
    <property type="entry name" value="4CMD/NDH-1_regulator"/>
</dbReference>
<dbReference type="InterPro" id="IPR003779">
    <property type="entry name" value="CMD-like"/>
</dbReference>
<dbReference type="PANTHER" id="PTHR33570">
    <property type="entry name" value="4-CARBOXYMUCONOLACTONE DECARBOXYLASE FAMILY PROTEIN"/>
    <property type="match status" value="1"/>
</dbReference>
<reference evidence="2 3" key="1">
    <citation type="submission" date="2023-03" db="EMBL/GenBank/DDBJ databases">
        <title>Roseibium porphyridii sp. nov. and Roseibium rhodosorbium sp. nov. isolated from marine algae, Porphyridium cruentum and Rhodosorus marinus, respectively.</title>
        <authorList>
            <person name="Lee M.W."/>
            <person name="Choi B.J."/>
            <person name="Lee J.K."/>
            <person name="Choi D.G."/>
            <person name="Baek J.H."/>
            <person name="Bayburt H."/>
            <person name="Kim J.M."/>
            <person name="Han D.M."/>
            <person name="Kim K.H."/>
            <person name="Jeon C.O."/>
        </authorList>
    </citation>
    <scope>NUCLEOTIDE SEQUENCE [LARGE SCALE GENOMIC DNA]</scope>
    <source>
        <strain evidence="2 3">KMA01</strain>
    </source>
</reference>